<dbReference type="Proteomes" id="UP001055091">
    <property type="component" value="Unassembled WGS sequence"/>
</dbReference>
<reference evidence="1" key="1">
    <citation type="submission" date="2022-01" db="EMBL/GenBank/DDBJ databases">
        <title>Novel bile acid biosynthetic pathways are enriched in the microbiome of centenarians.</title>
        <authorList>
            <person name="Sato Y."/>
            <person name="Atarashi K."/>
            <person name="Plichta R.D."/>
            <person name="Arai Y."/>
            <person name="Sasajima S."/>
            <person name="Kearney M.S."/>
            <person name="Suda W."/>
            <person name="Takeshita K."/>
            <person name="Sasaki T."/>
            <person name="Okamoto S."/>
            <person name="Skelly N.A."/>
            <person name="Okamura Y."/>
            <person name="Vlamakis H."/>
            <person name="Li Y."/>
            <person name="Tanoue T."/>
            <person name="Takei H."/>
            <person name="Nittono H."/>
            <person name="Narushima S."/>
            <person name="Irie J."/>
            <person name="Itoh H."/>
            <person name="Moriya K."/>
            <person name="Sugiura Y."/>
            <person name="Suematsu M."/>
            <person name="Moritoki N."/>
            <person name="Shibata S."/>
            <person name="Littman R.D."/>
            <person name="Fischbach A.M."/>
            <person name="Uwamino Y."/>
            <person name="Inoue T."/>
            <person name="Honda A."/>
            <person name="Hattori M."/>
            <person name="Murai T."/>
            <person name="Xavier J.R."/>
            <person name="Hirose N."/>
            <person name="Honda K."/>
        </authorList>
    </citation>
    <scope>NUCLEOTIDE SEQUENCE</scope>
    <source>
        <strain evidence="1">CE91-St55</strain>
    </source>
</reference>
<evidence type="ECO:0000313" key="2">
    <source>
        <dbReference type="Proteomes" id="UP001055091"/>
    </source>
</evidence>
<gene>
    <name evidence="1" type="ORF">CE91St55_44590</name>
</gene>
<proteinExistence type="predicted"/>
<comment type="caution">
    <text evidence="1">The sequence shown here is derived from an EMBL/GenBank/DDBJ whole genome shotgun (WGS) entry which is preliminary data.</text>
</comment>
<dbReference type="InterPro" id="IPR029058">
    <property type="entry name" value="AB_hydrolase_fold"/>
</dbReference>
<name>A0A413WY66_9FIRM</name>
<dbReference type="GeneID" id="93148562"/>
<dbReference type="AlphaFoldDB" id="A0A413WY66"/>
<dbReference type="EMBL" id="BQNJ01000002">
    <property type="protein sequence ID" value="GKH02478.1"/>
    <property type="molecule type" value="Genomic_DNA"/>
</dbReference>
<evidence type="ECO:0000313" key="1">
    <source>
        <dbReference type="EMBL" id="GKH02478.1"/>
    </source>
</evidence>
<dbReference type="SUPFAM" id="SSF53474">
    <property type="entry name" value="alpha/beta-Hydrolases"/>
    <property type="match status" value="1"/>
</dbReference>
<organism evidence="1 2">
    <name type="scientific">Hungatella hathewayi</name>
    <dbReference type="NCBI Taxonomy" id="154046"/>
    <lineage>
        <taxon>Bacteria</taxon>
        <taxon>Bacillati</taxon>
        <taxon>Bacillota</taxon>
        <taxon>Clostridia</taxon>
        <taxon>Lachnospirales</taxon>
        <taxon>Lachnospiraceae</taxon>
        <taxon>Hungatella</taxon>
    </lineage>
</organism>
<dbReference type="Gene3D" id="3.40.50.1820">
    <property type="entry name" value="alpha/beta hydrolase"/>
    <property type="match status" value="1"/>
</dbReference>
<accession>A0A413WY66</accession>
<sequence length="425" mass="47417">MGEIKTTFVYLAKRVPGVLYKPKAGSPKQGISVLVMHSDEDYLTFPTGAELAERGYTVLCANPANKEGIIFSQVEKMQCVKAAVLYLRSLPDVEKVVLMGHSGGGTLMTAYQNIAENGAEVFQGQEKIVPYPDNSELPPADGLMLLDSNWGNAAMQLFSLDPAVESENSGRLINEELNLFNPQNGFQPDGAHYDREFIDQFQRAQSARNSCILDYALNRLLLLQNGQGNYCDDEPLIIPGAAQGFFNNKLYAQDIRLMSHTREPHLLLHGDGTATKEIVYSVRRPENPRSYTDSFWEGARFLSVKTYLTSYAVRTEKEFGYDEDHVWGIEWDSTYNCTPGNVVGIRVPLLVMGMTGGWEYLASETIYQMATSKDKTIAFVEGATHRFTPAKDCEAYEGQFGDTMKTLHDFADAWLSAPGRFWNGE</sequence>
<dbReference type="RefSeq" id="WP_006775742.1">
    <property type="nucleotide sequence ID" value="NZ_BQNJ01000002.1"/>
</dbReference>
<protein>
    <submittedName>
        <fullName evidence="1">Uncharacterized protein</fullName>
    </submittedName>
</protein>